<dbReference type="GO" id="GO:0008171">
    <property type="term" value="F:O-methyltransferase activity"/>
    <property type="evidence" value="ECO:0007669"/>
    <property type="project" value="InterPro"/>
</dbReference>
<dbReference type="GO" id="GO:0032259">
    <property type="term" value="P:methylation"/>
    <property type="evidence" value="ECO:0007669"/>
    <property type="project" value="UniProtKB-KW"/>
</dbReference>
<dbReference type="InterPro" id="IPR016461">
    <property type="entry name" value="COMT-like"/>
</dbReference>
<dbReference type="InterPro" id="IPR001077">
    <property type="entry name" value="COMT_C"/>
</dbReference>
<dbReference type="EMBL" id="MU006591">
    <property type="protein sequence ID" value="KAF2744171.1"/>
    <property type="molecule type" value="Genomic_DNA"/>
</dbReference>
<dbReference type="Gene3D" id="3.40.50.150">
    <property type="entry name" value="Vaccinia Virus protein VP39"/>
    <property type="match status" value="1"/>
</dbReference>
<feature type="domain" description="O-methyltransferase C-terminal" evidence="4">
    <location>
        <begin position="9"/>
        <end position="165"/>
    </location>
</feature>
<evidence type="ECO:0000259" key="4">
    <source>
        <dbReference type="Pfam" id="PF00891"/>
    </source>
</evidence>
<protein>
    <submittedName>
        <fullName evidence="5">S-adenosyl-L-methionine-dependent methyltransferase</fullName>
    </submittedName>
</protein>
<evidence type="ECO:0000313" key="6">
    <source>
        <dbReference type="Proteomes" id="UP000799440"/>
    </source>
</evidence>
<dbReference type="Pfam" id="PF00891">
    <property type="entry name" value="Methyltransf_2"/>
    <property type="match status" value="1"/>
</dbReference>
<keyword evidence="3" id="KW-0949">S-adenosyl-L-methionine</keyword>
<organism evidence="5 6">
    <name type="scientific">Sporormia fimetaria CBS 119925</name>
    <dbReference type="NCBI Taxonomy" id="1340428"/>
    <lineage>
        <taxon>Eukaryota</taxon>
        <taxon>Fungi</taxon>
        <taxon>Dikarya</taxon>
        <taxon>Ascomycota</taxon>
        <taxon>Pezizomycotina</taxon>
        <taxon>Dothideomycetes</taxon>
        <taxon>Pleosporomycetidae</taxon>
        <taxon>Pleosporales</taxon>
        <taxon>Sporormiaceae</taxon>
        <taxon>Sporormia</taxon>
    </lineage>
</organism>
<dbReference type="OrthoDB" id="1606438at2759"/>
<keyword evidence="1 5" id="KW-0489">Methyltransferase</keyword>
<reference evidence="5" key="1">
    <citation type="journal article" date="2020" name="Stud. Mycol.">
        <title>101 Dothideomycetes genomes: a test case for predicting lifestyles and emergence of pathogens.</title>
        <authorList>
            <person name="Haridas S."/>
            <person name="Albert R."/>
            <person name="Binder M."/>
            <person name="Bloem J."/>
            <person name="Labutti K."/>
            <person name="Salamov A."/>
            <person name="Andreopoulos B."/>
            <person name="Baker S."/>
            <person name="Barry K."/>
            <person name="Bills G."/>
            <person name="Bluhm B."/>
            <person name="Cannon C."/>
            <person name="Castanera R."/>
            <person name="Culley D."/>
            <person name="Daum C."/>
            <person name="Ezra D."/>
            <person name="Gonzalez J."/>
            <person name="Henrissat B."/>
            <person name="Kuo A."/>
            <person name="Liang C."/>
            <person name="Lipzen A."/>
            <person name="Lutzoni F."/>
            <person name="Magnuson J."/>
            <person name="Mondo S."/>
            <person name="Nolan M."/>
            <person name="Ohm R."/>
            <person name="Pangilinan J."/>
            <person name="Park H.-J."/>
            <person name="Ramirez L."/>
            <person name="Alfaro M."/>
            <person name="Sun H."/>
            <person name="Tritt A."/>
            <person name="Yoshinaga Y."/>
            <person name="Zwiers L.-H."/>
            <person name="Turgeon B."/>
            <person name="Goodwin S."/>
            <person name="Spatafora J."/>
            <person name="Crous P."/>
            <person name="Grigoriev I."/>
        </authorList>
    </citation>
    <scope>NUCLEOTIDE SEQUENCE</scope>
    <source>
        <strain evidence="5">CBS 119925</strain>
    </source>
</reference>
<dbReference type="PANTHER" id="PTHR43712">
    <property type="entry name" value="PUTATIVE (AFU_ORTHOLOGUE AFUA_4G14580)-RELATED"/>
    <property type="match status" value="1"/>
</dbReference>
<sequence length="194" mass="22309">MRFFQMSPGMSTQYLLNSYPWEKYTTVVDVGGSHGLLSIDLVQRFPHLRCTVQDLPEVIASAPKDVHRVEFQGHDFFTPQPVYGADVYLFRAIFHNWGDKYCVQILRNLIPALKKGARVVVNDHVVPAPGVLGCYKEQSVRGFDSVMKATFNSRERSVEDWRKFIMQTDERFIVRQVIEPEGIQLGILDVEWMG</sequence>
<evidence type="ECO:0000256" key="2">
    <source>
        <dbReference type="ARBA" id="ARBA00022679"/>
    </source>
</evidence>
<dbReference type="PANTHER" id="PTHR43712:SF12">
    <property type="entry name" value="STERIGMATOCYSTIN 8-O-METHYLTRANSFERASE"/>
    <property type="match status" value="1"/>
</dbReference>
<proteinExistence type="predicted"/>
<keyword evidence="6" id="KW-1185">Reference proteome</keyword>
<gene>
    <name evidence="5" type="ORF">M011DRAFT_480245</name>
</gene>
<evidence type="ECO:0000256" key="1">
    <source>
        <dbReference type="ARBA" id="ARBA00022603"/>
    </source>
</evidence>
<name>A0A6A6V4C6_9PLEO</name>
<keyword evidence="2" id="KW-0808">Transferase</keyword>
<dbReference type="Proteomes" id="UP000799440">
    <property type="component" value="Unassembled WGS sequence"/>
</dbReference>
<evidence type="ECO:0000313" key="5">
    <source>
        <dbReference type="EMBL" id="KAF2744171.1"/>
    </source>
</evidence>
<dbReference type="SUPFAM" id="SSF53335">
    <property type="entry name" value="S-adenosyl-L-methionine-dependent methyltransferases"/>
    <property type="match status" value="1"/>
</dbReference>
<dbReference type="InterPro" id="IPR029063">
    <property type="entry name" value="SAM-dependent_MTases_sf"/>
</dbReference>
<dbReference type="PROSITE" id="PS51683">
    <property type="entry name" value="SAM_OMT_II"/>
    <property type="match status" value="1"/>
</dbReference>
<evidence type="ECO:0000256" key="3">
    <source>
        <dbReference type="ARBA" id="ARBA00022691"/>
    </source>
</evidence>
<dbReference type="AlphaFoldDB" id="A0A6A6V4C6"/>
<accession>A0A6A6V4C6</accession>